<dbReference type="OrthoDB" id="9879532at2"/>
<proteinExistence type="predicted"/>
<keyword evidence="2" id="KW-1185">Reference proteome</keyword>
<dbReference type="Proteomes" id="UP000239590">
    <property type="component" value="Unassembled WGS sequence"/>
</dbReference>
<comment type="caution">
    <text evidence="1">The sequence shown here is derived from an EMBL/GenBank/DDBJ whole genome shotgun (WGS) entry which is preliminary data.</text>
</comment>
<accession>A0A2S7IQ98</accession>
<evidence type="ECO:0000313" key="2">
    <source>
        <dbReference type="Proteomes" id="UP000239590"/>
    </source>
</evidence>
<dbReference type="RefSeq" id="WP_104711630.1">
    <property type="nucleotide sequence ID" value="NZ_PTRA01000001.1"/>
</dbReference>
<gene>
    <name evidence="1" type="ORF">C5O19_09515</name>
</gene>
<dbReference type="AlphaFoldDB" id="A0A2S7IQ98"/>
<dbReference type="EMBL" id="PTRA01000001">
    <property type="protein sequence ID" value="PQA59839.1"/>
    <property type="molecule type" value="Genomic_DNA"/>
</dbReference>
<sequence length="111" mass="13418">MEQYLITIVDPHLNVTVYHTIKPMKYQAIYYHKYRAQFIPAYKTLFISLNKAYWQWKRGVQDFDFLLRVIGEQIQRLSEIDRAKTTYEVVEGLKRTEVQVTYDSVLIARFY</sequence>
<organism evidence="1 2">
    <name type="scientific">Siphonobacter curvatus</name>
    <dbReference type="NCBI Taxonomy" id="2094562"/>
    <lineage>
        <taxon>Bacteria</taxon>
        <taxon>Pseudomonadati</taxon>
        <taxon>Bacteroidota</taxon>
        <taxon>Cytophagia</taxon>
        <taxon>Cytophagales</taxon>
        <taxon>Cytophagaceae</taxon>
        <taxon>Siphonobacter</taxon>
    </lineage>
</organism>
<protein>
    <submittedName>
        <fullName evidence="1">Uncharacterized protein</fullName>
    </submittedName>
</protein>
<evidence type="ECO:0000313" key="1">
    <source>
        <dbReference type="EMBL" id="PQA59839.1"/>
    </source>
</evidence>
<reference evidence="2" key="1">
    <citation type="submission" date="2018-02" db="EMBL/GenBank/DDBJ databases">
        <title>Genome sequencing of Solimonas sp. HR-BB.</title>
        <authorList>
            <person name="Lee Y."/>
            <person name="Jeon C.O."/>
        </authorList>
    </citation>
    <scope>NUCLEOTIDE SEQUENCE [LARGE SCALE GENOMIC DNA]</scope>
    <source>
        <strain evidence="2">HR-U</strain>
    </source>
</reference>
<name>A0A2S7IQ98_9BACT</name>